<dbReference type="Proteomes" id="UP001597506">
    <property type="component" value="Unassembled WGS sequence"/>
</dbReference>
<protein>
    <recommendedName>
        <fullName evidence="4">Helix-turn-helix domain-containing protein</fullName>
    </recommendedName>
</protein>
<keyword evidence="3" id="KW-1185">Reference proteome</keyword>
<feature type="region of interest" description="Disordered" evidence="1">
    <location>
        <begin position="124"/>
        <end position="144"/>
    </location>
</feature>
<reference evidence="3" key="1">
    <citation type="journal article" date="2019" name="Int. J. Syst. Evol. Microbiol.">
        <title>The Global Catalogue of Microorganisms (GCM) 10K type strain sequencing project: providing services to taxonomists for standard genome sequencing and annotation.</title>
        <authorList>
            <consortium name="The Broad Institute Genomics Platform"/>
            <consortium name="The Broad Institute Genome Sequencing Center for Infectious Disease"/>
            <person name="Wu L."/>
            <person name="Ma J."/>
        </authorList>
    </citation>
    <scope>NUCLEOTIDE SEQUENCE [LARGE SCALE GENOMIC DNA]</scope>
    <source>
        <strain evidence="3">KCTC 3913</strain>
    </source>
</reference>
<evidence type="ECO:0000313" key="2">
    <source>
        <dbReference type="EMBL" id="MFD2679166.1"/>
    </source>
</evidence>
<organism evidence="2 3">
    <name type="scientific">Bacillus seohaeanensis</name>
    <dbReference type="NCBI Taxonomy" id="284580"/>
    <lineage>
        <taxon>Bacteria</taxon>
        <taxon>Bacillati</taxon>
        <taxon>Bacillota</taxon>
        <taxon>Bacilli</taxon>
        <taxon>Bacillales</taxon>
        <taxon>Bacillaceae</taxon>
        <taxon>Bacillus</taxon>
    </lineage>
</organism>
<feature type="compositionally biased region" description="Basic residues" evidence="1">
    <location>
        <begin position="132"/>
        <end position="144"/>
    </location>
</feature>
<comment type="caution">
    <text evidence="2">The sequence shown here is derived from an EMBL/GenBank/DDBJ whole genome shotgun (WGS) entry which is preliminary data.</text>
</comment>
<evidence type="ECO:0000256" key="1">
    <source>
        <dbReference type="SAM" id="MobiDB-lite"/>
    </source>
</evidence>
<accession>A0ABW5RKG1</accession>
<proteinExistence type="predicted"/>
<evidence type="ECO:0008006" key="4">
    <source>
        <dbReference type="Google" id="ProtNLM"/>
    </source>
</evidence>
<dbReference type="RefSeq" id="WP_377931575.1">
    <property type="nucleotide sequence ID" value="NZ_JBHUMF010000001.1"/>
</dbReference>
<gene>
    <name evidence="2" type="ORF">ACFSUL_00215</name>
</gene>
<name>A0ABW5RKG1_9BACI</name>
<evidence type="ECO:0000313" key="3">
    <source>
        <dbReference type="Proteomes" id="UP001597506"/>
    </source>
</evidence>
<dbReference type="EMBL" id="JBHUMF010000001">
    <property type="protein sequence ID" value="MFD2679166.1"/>
    <property type="molecule type" value="Genomic_DNA"/>
</dbReference>
<sequence length="313" mass="36000">MNLKSGNIKTFEQYSPFSTLKEFNNHIEMWMVEYKKEFTKAELVGLKRLVRFSAKFPGVCNAKIGTMLKSIHEEYHNNGISRSSFKRMIGKAKKVGILTVHETERKNGSQSSNLYIFNRFPTNEPPTSEKLNHHKTSNPSKTKNKIIKKRKTNELVNTFLATTVSDATKDIATSDGEQQVAGTNEKTTVIAELDHTFTSEKVPQAFCRLVKCFFDDAKTIEEYWKMTQIAAYRNNRENEKEKVLGIAIHSFKQMINKLKSTNAVKNPIAYFYGILNKKFDCLYFDELVEMQSSGENRDENVTYSLELAMEMFS</sequence>